<sequence>MQERPHKHEVALTEEQRHVLHQFISKGKAPARKLAHARVLLKIDRSAPGPRWTDEHVAEAFEMSRYTVIRIRERFVTNGLEDALSHRPHTQTRARTLDGEQEAHLIALSCSPCPEGQIRWTLRLLAHHMVELGYVEQVSYETVRRTLKKTSASRG</sequence>
<dbReference type="Proteomes" id="UP001344906">
    <property type="component" value="Unassembled WGS sequence"/>
</dbReference>
<accession>A0ABQ6FSI8</accession>
<organism evidence="1 2">
    <name type="scientific">Dictyobacter halimunensis</name>
    <dbReference type="NCBI Taxonomy" id="3026934"/>
    <lineage>
        <taxon>Bacteria</taxon>
        <taxon>Bacillati</taxon>
        <taxon>Chloroflexota</taxon>
        <taxon>Ktedonobacteria</taxon>
        <taxon>Ktedonobacterales</taxon>
        <taxon>Dictyobacteraceae</taxon>
        <taxon>Dictyobacter</taxon>
    </lineage>
</organism>
<evidence type="ECO:0000313" key="2">
    <source>
        <dbReference type="Proteomes" id="UP001344906"/>
    </source>
</evidence>
<name>A0ABQ6FSI8_9CHLR</name>
<dbReference type="Pfam" id="PF13565">
    <property type="entry name" value="HTH_32"/>
    <property type="match status" value="1"/>
</dbReference>
<dbReference type="SUPFAM" id="SSF46689">
    <property type="entry name" value="Homeodomain-like"/>
    <property type="match status" value="1"/>
</dbReference>
<keyword evidence="2" id="KW-1185">Reference proteome</keyword>
<evidence type="ECO:0008006" key="3">
    <source>
        <dbReference type="Google" id="ProtNLM"/>
    </source>
</evidence>
<gene>
    <name evidence="1" type="ORF">KDH_28410</name>
</gene>
<evidence type="ECO:0000313" key="1">
    <source>
        <dbReference type="EMBL" id="GLV55997.1"/>
    </source>
</evidence>
<protein>
    <recommendedName>
        <fullName evidence="3">Transposase</fullName>
    </recommendedName>
</protein>
<reference evidence="1 2" key="1">
    <citation type="submission" date="2023-02" db="EMBL/GenBank/DDBJ databases">
        <title>Dictyobacter halimunensis sp. nov., a new member of the class Ktedonobacteria from forest soil in a geothermal area.</title>
        <authorList>
            <person name="Rachmania M.K."/>
            <person name="Ningsih F."/>
            <person name="Sakai Y."/>
            <person name="Yabe S."/>
            <person name="Yokota A."/>
            <person name="Sjamsuridzal W."/>
        </authorList>
    </citation>
    <scope>NUCLEOTIDE SEQUENCE [LARGE SCALE GENOMIC DNA]</scope>
    <source>
        <strain evidence="1 2">S3.2.2.5</strain>
    </source>
</reference>
<comment type="caution">
    <text evidence="1">The sequence shown here is derived from an EMBL/GenBank/DDBJ whole genome shotgun (WGS) entry which is preliminary data.</text>
</comment>
<proteinExistence type="predicted"/>
<dbReference type="EMBL" id="BSRI01000001">
    <property type="protein sequence ID" value="GLV55997.1"/>
    <property type="molecule type" value="Genomic_DNA"/>
</dbReference>
<dbReference type="InterPro" id="IPR009057">
    <property type="entry name" value="Homeodomain-like_sf"/>
</dbReference>